<evidence type="ECO:0000313" key="4">
    <source>
        <dbReference type="Proteomes" id="UP000278907"/>
    </source>
</evidence>
<dbReference type="SUPFAM" id="SSF55073">
    <property type="entry name" value="Nucleotide cyclase"/>
    <property type="match status" value="1"/>
</dbReference>
<gene>
    <name evidence="3" type="ORF">D7Y13_02220</name>
</gene>
<dbReference type="InterPro" id="IPR029787">
    <property type="entry name" value="Nucleotide_cyclase"/>
</dbReference>
<dbReference type="InterPro" id="IPR050469">
    <property type="entry name" value="Diguanylate_Cyclase"/>
</dbReference>
<dbReference type="InterPro" id="IPR043128">
    <property type="entry name" value="Rev_trsase/Diguanyl_cyclase"/>
</dbReference>
<sequence length="287" mass="31079">MPIQDARLRELKFLTMLEQAGDRIVYTPTTDDSVESQMVVHLLQSVLVNDVGHYAFDGHALHAVQEAEVNRLRDIGSVLAGRKVVLGITHKGRVRRAELEETIQTGRDRDPTGLAIARKYLERDISVALLHASAESPVCVALLDMNGLKAINDDAKNHAIGDAAIRAYLQVIVSRLDTGWDAYRGEGGDEVTLIMRSVSIDAATRTLQGVLQQLQRETIRVSDADRPLSASCGIVAATSSKTDPGALLSRVEAAQYRAKALSRRPGRPSTLAVEDGEATVIAATPNE</sequence>
<dbReference type="PANTHER" id="PTHR45138">
    <property type="entry name" value="REGULATORY COMPONENTS OF SENSORY TRANSDUCTION SYSTEM"/>
    <property type="match status" value="1"/>
</dbReference>
<organism evidence="3 4">
    <name type="scientific">Corallococcus praedator</name>
    <dbReference type="NCBI Taxonomy" id="2316724"/>
    <lineage>
        <taxon>Bacteria</taxon>
        <taxon>Pseudomonadati</taxon>
        <taxon>Myxococcota</taxon>
        <taxon>Myxococcia</taxon>
        <taxon>Myxococcales</taxon>
        <taxon>Cystobacterineae</taxon>
        <taxon>Myxococcaceae</taxon>
        <taxon>Corallococcus</taxon>
    </lineage>
</organism>
<protein>
    <recommendedName>
        <fullName evidence="1">diguanylate cyclase</fullName>
        <ecNumber evidence="1">2.7.7.65</ecNumber>
    </recommendedName>
</protein>
<evidence type="ECO:0000313" key="3">
    <source>
        <dbReference type="EMBL" id="RKI16580.1"/>
    </source>
</evidence>
<reference evidence="3 4" key="1">
    <citation type="submission" date="2018-09" db="EMBL/GenBank/DDBJ databases">
        <authorList>
            <person name="Livingstone P.G."/>
            <person name="Whitworth D.E."/>
        </authorList>
    </citation>
    <scope>NUCLEOTIDE SEQUENCE [LARGE SCALE GENOMIC DNA]</scope>
    <source>
        <strain evidence="3 4">CA031B</strain>
    </source>
</reference>
<dbReference type="SMART" id="SM00267">
    <property type="entry name" value="GGDEF"/>
    <property type="match status" value="1"/>
</dbReference>
<feature type="domain" description="GGDEF" evidence="2">
    <location>
        <begin position="136"/>
        <end position="275"/>
    </location>
</feature>
<dbReference type="CDD" id="cd01949">
    <property type="entry name" value="GGDEF"/>
    <property type="match status" value="1"/>
</dbReference>
<dbReference type="Gene3D" id="3.30.70.270">
    <property type="match status" value="1"/>
</dbReference>
<dbReference type="PROSITE" id="PS50887">
    <property type="entry name" value="GGDEF"/>
    <property type="match status" value="1"/>
</dbReference>
<dbReference type="Proteomes" id="UP000278907">
    <property type="component" value="Unassembled WGS sequence"/>
</dbReference>
<dbReference type="NCBIfam" id="TIGR00254">
    <property type="entry name" value="GGDEF"/>
    <property type="match status" value="1"/>
</dbReference>
<name>A0ABX9QRG2_9BACT</name>
<comment type="caution">
    <text evidence="3">The sequence shown here is derived from an EMBL/GenBank/DDBJ whole genome shotgun (WGS) entry which is preliminary data.</text>
</comment>
<dbReference type="PANTHER" id="PTHR45138:SF24">
    <property type="entry name" value="DIGUANYLATE CYCLASE DGCC-RELATED"/>
    <property type="match status" value="1"/>
</dbReference>
<dbReference type="EC" id="2.7.7.65" evidence="1"/>
<proteinExistence type="predicted"/>
<evidence type="ECO:0000259" key="2">
    <source>
        <dbReference type="PROSITE" id="PS50887"/>
    </source>
</evidence>
<accession>A0ABX9QRG2</accession>
<dbReference type="EMBL" id="RAWI01000009">
    <property type="protein sequence ID" value="RKI16580.1"/>
    <property type="molecule type" value="Genomic_DNA"/>
</dbReference>
<dbReference type="RefSeq" id="WP_120581883.1">
    <property type="nucleotide sequence ID" value="NZ_RAWI01000009.1"/>
</dbReference>
<dbReference type="Pfam" id="PF00990">
    <property type="entry name" value="GGDEF"/>
    <property type="match status" value="1"/>
</dbReference>
<evidence type="ECO:0000256" key="1">
    <source>
        <dbReference type="ARBA" id="ARBA00012528"/>
    </source>
</evidence>
<keyword evidence="4" id="KW-1185">Reference proteome</keyword>
<dbReference type="InterPro" id="IPR000160">
    <property type="entry name" value="GGDEF_dom"/>
</dbReference>